<dbReference type="SUPFAM" id="SSF56219">
    <property type="entry name" value="DNase I-like"/>
    <property type="match status" value="1"/>
</dbReference>
<feature type="domain" description="Reverse transcriptase zinc-binding" evidence="1">
    <location>
        <begin position="468"/>
        <end position="552"/>
    </location>
</feature>
<keyword evidence="3" id="KW-1185">Reference proteome</keyword>
<reference evidence="2 3" key="1">
    <citation type="journal article" date="2014" name="Genome Biol.">
        <title>Transcriptome and methylome profiling reveals relics of genome dominance in the mesopolyploid Brassica oleracea.</title>
        <authorList>
            <person name="Parkin I.A."/>
            <person name="Koh C."/>
            <person name="Tang H."/>
            <person name="Robinson S.J."/>
            <person name="Kagale S."/>
            <person name="Clarke W.E."/>
            <person name="Town C.D."/>
            <person name="Nixon J."/>
            <person name="Krishnakumar V."/>
            <person name="Bidwell S.L."/>
            <person name="Denoeud F."/>
            <person name="Belcram H."/>
            <person name="Links M.G."/>
            <person name="Just J."/>
            <person name="Clarke C."/>
            <person name="Bender T."/>
            <person name="Huebert T."/>
            <person name="Mason A.S."/>
            <person name="Pires J.C."/>
            <person name="Barker G."/>
            <person name="Moore J."/>
            <person name="Walley P.G."/>
            <person name="Manoli S."/>
            <person name="Batley J."/>
            <person name="Edwards D."/>
            <person name="Nelson M.N."/>
            <person name="Wang X."/>
            <person name="Paterson A.H."/>
            <person name="King G."/>
            <person name="Bancroft I."/>
            <person name="Chalhoub B."/>
            <person name="Sharpe A.G."/>
        </authorList>
    </citation>
    <scope>NUCLEOTIDE SEQUENCE</scope>
    <source>
        <strain evidence="2 3">cv. TO1000</strain>
    </source>
</reference>
<accession>A0A0D3EAQ4</accession>
<dbReference type="Pfam" id="PF13966">
    <property type="entry name" value="zf-RVT"/>
    <property type="match status" value="1"/>
</dbReference>
<name>A0A0D3EAQ4_BRAOL</name>
<dbReference type="EnsemblPlants" id="Bo9g111410.1">
    <property type="protein sequence ID" value="Bo9g111410.1"/>
    <property type="gene ID" value="Bo9g111410"/>
</dbReference>
<dbReference type="Gene3D" id="3.60.10.10">
    <property type="entry name" value="Endonuclease/exonuclease/phosphatase"/>
    <property type="match status" value="1"/>
</dbReference>
<evidence type="ECO:0000313" key="2">
    <source>
        <dbReference type="EnsemblPlants" id="Bo9g111410.1"/>
    </source>
</evidence>
<reference evidence="2" key="2">
    <citation type="submission" date="2015-03" db="UniProtKB">
        <authorList>
            <consortium name="EnsemblPlants"/>
        </authorList>
    </citation>
    <scope>IDENTIFICATION</scope>
</reference>
<proteinExistence type="predicted"/>
<dbReference type="Proteomes" id="UP000032141">
    <property type="component" value="Chromosome C9"/>
</dbReference>
<sequence length="614" mass="70808">MSSICPRWNYASNHQVDDDGRVILIWRDPLLHLHCCYAANTSQERTDLWAELTHLHSVFDLDSKPWMMGGDFNQILHSTEQSVPFDYNNSSAMYQFRDTLLQVGLFDSRFQGPSFSWSNKQHALPIAKKLDRMLLNYASIQSFPHATSFFQAPMISDHSPCLTDLAFPLPKAGTQPFKFLNYLTKHPNFHQVVQDAWIQAGSLCMDLASLCWKLKNIKRELRTLNKEIFSNIQERVKEAYRLLQILQVQSLDSPSAETFLQESILSQKWHFLRQIEESYFKQKSRIKWLSLGDQNTTFFQRMCQARASYNAIRSFLLASGEIIVDPLEMSHLAVGHFKSVLGPEGSVLRLQFTPLAWFHSLTPFRCSVAQQNQMIVLPTSEEITRIMFKLNPNKAPGPDGLSSGFFKAAWGIPQRATLASLSDNGNWTLPPARTENQIELQAYLTTLVLTEEEDCYEWEIAGRTSNAFSTGEVYTYLRGSIATVNWSHLVWSSFGIPRQSFLTWLVMLDRCPTKDRMISWGLDVSPTCLLCNSQPESRNHMFFDCPFACVIWSAIASRRRLHALQNWEATVFQLMQLTGTKHSKRLTLICWQSTIYFIWRERNDRLHRAIFRSP</sequence>
<dbReference type="InterPro" id="IPR026960">
    <property type="entry name" value="RVT-Znf"/>
</dbReference>
<organism evidence="2 3">
    <name type="scientific">Brassica oleracea var. oleracea</name>
    <dbReference type="NCBI Taxonomy" id="109376"/>
    <lineage>
        <taxon>Eukaryota</taxon>
        <taxon>Viridiplantae</taxon>
        <taxon>Streptophyta</taxon>
        <taxon>Embryophyta</taxon>
        <taxon>Tracheophyta</taxon>
        <taxon>Spermatophyta</taxon>
        <taxon>Magnoliopsida</taxon>
        <taxon>eudicotyledons</taxon>
        <taxon>Gunneridae</taxon>
        <taxon>Pentapetalae</taxon>
        <taxon>rosids</taxon>
        <taxon>malvids</taxon>
        <taxon>Brassicales</taxon>
        <taxon>Brassicaceae</taxon>
        <taxon>Brassiceae</taxon>
        <taxon>Brassica</taxon>
    </lineage>
</organism>
<dbReference type="eggNOG" id="KOG1075">
    <property type="taxonomic scope" value="Eukaryota"/>
</dbReference>
<protein>
    <recommendedName>
        <fullName evidence="1">Reverse transcriptase zinc-binding domain-containing protein</fullName>
    </recommendedName>
</protein>
<dbReference type="PANTHER" id="PTHR33710:SF77">
    <property type="entry name" value="DNASE I-LIKE SUPERFAMILY PROTEIN"/>
    <property type="match status" value="1"/>
</dbReference>
<dbReference type="OMA" id="FFQAPMI"/>
<dbReference type="PANTHER" id="PTHR33710">
    <property type="entry name" value="BNAC02G09200D PROTEIN"/>
    <property type="match status" value="1"/>
</dbReference>
<evidence type="ECO:0000313" key="3">
    <source>
        <dbReference type="Proteomes" id="UP000032141"/>
    </source>
</evidence>
<dbReference type="HOGENOM" id="CLU_472807_0_0_1"/>
<dbReference type="Gramene" id="Bo9g111410.1">
    <property type="protein sequence ID" value="Bo9g111410.1"/>
    <property type="gene ID" value="Bo9g111410"/>
</dbReference>
<dbReference type="AlphaFoldDB" id="A0A0D3EAQ4"/>
<evidence type="ECO:0000259" key="1">
    <source>
        <dbReference type="Pfam" id="PF13966"/>
    </source>
</evidence>
<dbReference type="InterPro" id="IPR036691">
    <property type="entry name" value="Endo/exonu/phosph_ase_sf"/>
</dbReference>